<protein>
    <submittedName>
        <fullName evidence="9">Nucleoside diphosphate-linked moiety X motif 8-like isoform X2</fullName>
    </submittedName>
</protein>
<evidence type="ECO:0000256" key="4">
    <source>
        <dbReference type="ARBA" id="ARBA00022723"/>
    </source>
</evidence>
<gene>
    <name evidence="9" type="ORF">OCTVUL_1B012382</name>
</gene>
<dbReference type="PROSITE" id="PS01293">
    <property type="entry name" value="NUDIX_COA"/>
    <property type="match status" value="1"/>
</dbReference>
<dbReference type="GO" id="GO:0000287">
    <property type="term" value="F:magnesium ion binding"/>
    <property type="evidence" value="ECO:0007669"/>
    <property type="project" value="InterPro"/>
</dbReference>
<keyword evidence="4" id="KW-0479">Metal-binding</keyword>
<sequence length="332" mass="37532">MKEVTLKNVLLVDMSDKQMLKAFSTQENKPTFICSFFTLLPVISEMKVHCQKYLLLYPRCCKRLKQFCDQHITNFRQIHNASAARNPSSFKFTKYGFPNSHWFPIKQKQLQGPQHNQLRYLSDVPCKFNDLVSSANKQRTQKSMQLVKPVRNLPLKKGFKRAAILIPMCMIDGQLSLLLTLRSIHLKNHRGEVSFPGGMMDRSDADLTVTALRETHEEIGLDPKLIDVWGTMHPLSNSAASREVTPVVGFGGDINLNSLHINSNEVEKVFFTTIKDLCDPNNQQTTQFRTDGPKTSHDLGETVQGSLVAWEAVGGCNSQKTWCSQAHNSVLI</sequence>
<reference evidence="9" key="1">
    <citation type="submission" date="2023-08" db="EMBL/GenBank/DDBJ databases">
        <authorList>
            <person name="Alioto T."/>
            <person name="Alioto T."/>
            <person name="Gomez Garrido J."/>
        </authorList>
    </citation>
    <scope>NUCLEOTIDE SEQUENCE</scope>
</reference>
<dbReference type="AlphaFoldDB" id="A0AA36AXG7"/>
<dbReference type="EMBL" id="OX597819">
    <property type="protein sequence ID" value="CAI9723834.1"/>
    <property type="molecule type" value="Genomic_DNA"/>
</dbReference>
<dbReference type="GO" id="GO:0009132">
    <property type="term" value="P:nucleoside diphosphate metabolic process"/>
    <property type="evidence" value="ECO:0007669"/>
    <property type="project" value="InterPro"/>
</dbReference>
<comment type="cofactor">
    <cofactor evidence="2">
        <name>Mg(2+)</name>
        <dbReference type="ChEBI" id="CHEBI:18420"/>
    </cofactor>
</comment>
<proteinExistence type="inferred from homology"/>
<dbReference type="Gene3D" id="3.90.79.10">
    <property type="entry name" value="Nucleoside Triphosphate Pyrophosphohydrolase"/>
    <property type="match status" value="1"/>
</dbReference>
<accession>A0AA36AXG7</accession>
<dbReference type="SUPFAM" id="SSF55811">
    <property type="entry name" value="Nudix"/>
    <property type="match status" value="1"/>
</dbReference>
<evidence type="ECO:0000313" key="10">
    <source>
        <dbReference type="Proteomes" id="UP001162480"/>
    </source>
</evidence>
<dbReference type="InterPro" id="IPR045121">
    <property type="entry name" value="CoAse"/>
</dbReference>
<evidence type="ECO:0000256" key="5">
    <source>
        <dbReference type="ARBA" id="ARBA00022801"/>
    </source>
</evidence>
<dbReference type="InterPro" id="IPR015797">
    <property type="entry name" value="NUDIX_hydrolase-like_dom_sf"/>
</dbReference>
<comment type="similarity">
    <text evidence="3">Belongs to the Nudix hydrolase family. PCD1 subfamily.</text>
</comment>
<dbReference type="PANTHER" id="PTHR12992:SF11">
    <property type="entry name" value="MITOCHONDRIAL COENZYME A DIPHOSPHATASE NUDT8"/>
    <property type="match status" value="1"/>
</dbReference>
<dbReference type="Pfam" id="PF00293">
    <property type="entry name" value="NUDIX"/>
    <property type="match status" value="1"/>
</dbReference>
<keyword evidence="5" id="KW-0378">Hydrolase</keyword>
<keyword evidence="7" id="KW-0464">Manganese</keyword>
<evidence type="ECO:0000256" key="1">
    <source>
        <dbReference type="ARBA" id="ARBA00001936"/>
    </source>
</evidence>
<dbReference type="Proteomes" id="UP001162480">
    <property type="component" value="Chromosome 6"/>
</dbReference>
<evidence type="ECO:0000313" key="9">
    <source>
        <dbReference type="EMBL" id="CAI9723834.1"/>
    </source>
</evidence>
<evidence type="ECO:0000256" key="2">
    <source>
        <dbReference type="ARBA" id="ARBA00001946"/>
    </source>
</evidence>
<evidence type="ECO:0000256" key="3">
    <source>
        <dbReference type="ARBA" id="ARBA00006506"/>
    </source>
</evidence>
<feature type="domain" description="Nudix hydrolase" evidence="8">
    <location>
        <begin position="158"/>
        <end position="295"/>
    </location>
</feature>
<dbReference type="GO" id="GO:0010945">
    <property type="term" value="F:coenzyme A diphosphatase activity"/>
    <property type="evidence" value="ECO:0007669"/>
    <property type="project" value="InterPro"/>
</dbReference>
<organism evidence="9 10">
    <name type="scientific">Octopus vulgaris</name>
    <name type="common">Common octopus</name>
    <dbReference type="NCBI Taxonomy" id="6645"/>
    <lineage>
        <taxon>Eukaryota</taxon>
        <taxon>Metazoa</taxon>
        <taxon>Spiralia</taxon>
        <taxon>Lophotrochozoa</taxon>
        <taxon>Mollusca</taxon>
        <taxon>Cephalopoda</taxon>
        <taxon>Coleoidea</taxon>
        <taxon>Octopodiformes</taxon>
        <taxon>Octopoda</taxon>
        <taxon>Incirrata</taxon>
        <taxon>Octopodidae</taxon>
        <taxon>Octopus</taxon>
    </lineage>
</organism>
<dbReference type="PROSITE" id="PS51462">
    <property type="entry name" value="NUDIX"/>
    <property type="match status" value="1"/>
</dbReference>
<keyword evidence="6" id="KW-0460">Magnesium</keyword>
<dbReference type="PANTHER" id="PTHR12992">
    <property type="entry name" value="NUDIX HYDROLASE"/>
    <property type="match status" value="1"/>
</dbReference>
<comment type="cofactor">
    <cofactor evidence="1">
        <name>Mn(2+)</name>
        <dbReference type="ChEBI" id="CHEBI:29035"/>
    </cofactor>
</comment>
<dbReference type="GO" id="GO:0030145">
    <property type="term" value="F:manganese ion binding"/>
    <property type="evidence" value="ECO:0007669"/>
    <property type="project" value="InterPro"/>
</dbReference>
<name>A0AA36AXG7_OCTVU</name>
<evidence type="ECO:0000256" key="6">
    <source>
        <dbReference type="ARBA" id="ARBA00022842"/>
    </source>
</evidence>
<keyword evidence="10" id="KW-1185">Reference proteome</keyword>
<dbReference type="InterPro" id="IPR000059">
    <property type="entry name" value="NUDIX_hydrolase_NudL_CS"/>
</dbReference>
<evidence type="ECO:0000256" key="7">
    <source>
        <dbReference type="ARBA" id="ARBA00023211"/>
    </source>
</evidence>
<evidence type="ECO:0000259" key="8">
    <source>
        <dbReference type="PROSITE" id="PS51462"/>
    </source>
</evidence>
<dbReference type="CDD" id="cd03426">
    <property type="entry name" value="NUDIX_CoAse_Nudt7"/>
    <property type="match status" value="1"/>
</dbReference>
<dbReference type="InterPro" id="IPR000086">
    <property type="entry name" value="NUDIX_hydrolase_dom"/>
</dbReference>